<name>A0A2D0NFQ9_FLAN2</name>
<evidence type="ECO:0000313" key="2">
    <source>
        <dbReference type="EMBL" id="PHN07334.1"/>
    </source>
</evidence>
<organism evidence="2 3">
    <name type="scientific">Flavilitoribacter nigricans (strain ATCC 23147 / DSM 23189 / NBRC 102662 / NCIMB 1420 / SS-2)</name>
    <name type="common">Lewinella nigricans</name>
    <dbReference type="NCBI Taxonomy" id="1122177"/>
    <lineage>
        <taxon>Bacteria</taxon>
        <taxon>Pseudomonadati</taxon>
        <taxon>Bacteroidota</taxon>
        <taxon>Saprospiria</taxon>
        <taxon>Saprospirales</taxon>
        <taxon>Lewinellaceae</taxon>
        <taxon>Flavilitoribacter</taxon>
    </lineage>
</organism>
<feature type="domain" description="Secretion system C-terminal sorting" evidence="1">
    <location>
        <begin position="158"/>
        <end position="234"/>
    </location>
</feature>
<protein>
    <recommendedName>
        <fullName evidence="1">Secretion system C-terminal sorting domain-containing protein</fullName>
    </recommendedName>
</protein>
<dbReference type="InterPro" id="IPR026444">
    <property type="entry name" value="Secre_tail"/>
</dbReference>
<comment type="caution">
    <text evidence="2">The sequence shown here is derived from an EMBL/GenBank/DDBJ whole genome shotgun (WGS) entry which is preliminary data.</text>
</comment>
<dbReference type="NCBIfam" id="TIGR04183">
    <property type="entry name" value="Por_Secre_tail"/>
    <property type="match status" value="1"/>
</dbReference>
<dbReference type="AlphaFoldDB" id="A0A2D0NFQ9"/>
<dbReference type="EMBL" id="PDUD01000010">
    <property type="protein sequence ID" value="PHN07334.1"/>
    <property type="molecule type" value="Genomic_DNA"/>
</dbReference>
<evidence type="ECO:0000259" key="1">
    <source>
        <dbReference type="Pfam" id="PF18962"/>
    </source>
</evidence>
<evidence type="ECO:0000313" key="3">
    <source>
        <dbReference type="Proteomes" id="UP000223913"/>
    </source>
</evidence>
<dbReference type="Proteomes" id="UP000223913">
    <property type="component" value="Unassembled WGS sequence"/>
</dbReference>
<gene>
    <name evidence="2" type="ORF">CRP01_06805</name>
</gene>
<sequence>MIQLRLKRLHFTARSTISKKQKFNTMQKLLFIIPLFFFALLSAQAQEPKIVEWVVYTEHASLPTKGRQALPELTYASESIEAEGEVTINTGSAATFRTSPQGEISLMGHFQVEKGAFFRAHKGQPEAEVVETTPAEEQFETRNPAITTAPELSVMRAYPNPFSDYLQIDLILETDSQLEIALYDATGKLVKEIVREKHLPAGRHQAKINTSGLVPGMYFCEVLTDSQQFRKTVVCTE</sequence>
<proteinExistence type="predicted"/>
<keyword evidence="3" id="KW-1185">Reference proteome</keyword>
<dbReference type="Pfam" id="PF18962">
    <property type="entry name" value="Por_Secre_tail"/>
    <property type="match status" value="1"/>
</dbReference>
<accession>A0A2D0NFQ9</accession>
<reference evidence="2 3" key="1">
    <citation type="submission" date="2017-10" db="EMBL/GenBank/DDBJ databases">
        <title>The draft genome sequence of Lewinella nigricans NBRC 102662.</title>
        <authorList>
            <person name="Wang K."/>
        </authorList>
    </citation>
    <scope>NUCLEOTIDE SEQUENCE [LARGE SCALE GENOMIC DNA]</scope>
    <source>
        <strain evidence="2 3">NBRC 102662</strain>
    </source>
</reference>